<evidence type="ECO:0000256" key="1">
    <source>
        <dbReference type="ARBA" id="ARBA00008023"/>
    </source>
</evidence>
<keyword evidence="4 10" id="KW-0547">Nucleotide-binding</keyword>
<evidence type="ECO:0000256" key="5">
    <source>
        <dbReference type="ARBA" id="ARBA00022801"/>
    </source>
</evidence>
<dbReference type="SUPFAM" id="SSF52972">
    <property type="entry name" value="ITPase-like"/>
    <property type="match status" value="1"/>
</dbReference>
<evidence type="ECO:0000256" key="8">
    <source>
        <dbReference type="ARBA" id="ARBA00051875"/>
    </source>
</evidence>
<evidence type="ECO:0000256" key="7">
    <source>
        <dbReference type="ARBA" id="ARBA00023080"/>
    </source>
</evidence>
<feature type="binding site" evidence="10">
    <location>
        <begin position="178"/>
        <end position="179"/>
    </location>
    <ligand>
        <name>substrate</name>
    </ligand>
</feature>
<keyword evidence="7 10" id="KW-0546">Nucleotide metabolism</keyword>
<feature type="binding site" evidence="10">
    <location>
        <position position="173"/>
    </location>
    <ligand>
        <name>substrate</name>
    </ligand>
</feature>
<feature type="binding site" evidence="10">
    <location>
        <position position="69"/>
    </location>
    <ligand>
        <name>Mg(2+)</name>
        <dbReference type="ChEBI" id="CHEBI:18420"/>
    </ligand>
</feature>
<dbReference type="GO" id="GO:0017111">
    <property type="term" value="F:ribonucleoside triphosphate phosphatase activity"/>
    <property type="evidence" value="ECO:0007669"/>
    <property type="project" value="InterPro"/>
</dbReference>
<reference evidence="12" key="2">
    <citation type="submission" date="2021-04" db="EMBL/GenBank/DDBJ databases">
        <authorList>
            <person name="Gilroy R."/>
        </authorList>
    </citation>
    <scope>NUCLEOTIDE SEQUENCE</scope>
    <source>
        <strain evidence="12">ChiBcec16_6824</strain>
    </source>
</reference>
<dbReference type="FunFam" id="3.90.950.10:FF:000001">
    <property type="entry name" value="dITP/XTP pyrophosphatase"/>
    <property type="match status" value="1"/>
</dbReference>
<dbReference type="InterPro" id="IPR002637">
    <property type="entry name" value="RdgB/HAM1"/>
</dbReference>
<dbReference type="HAMAP" id="MF_01405">
    <property type="entry name" value="Non_canon_purine_NTPase"/>
    <property type="match status" value="1"/>
</dbReference>
<dbReference type="GO" id="GO:0036220">
    <property type="term" value="F:ITP diphosphatase activity"/>
    <property type="evidence" value="ECO:0007669"/>
    <property type="project" value="UniProtKB-UniRule"/>
</dbReference>
<name>A0A9D2BWQ3_9FIRM</name>
<comment type="catalytic activity">
    <reaction evidence="8 10">
        <text>dITP + H2O = dIMP + diphosphate + H(+)</text>
        <dbReference type="Rhea" id="RHEA:28342"/>
        <dbReference type="ChEBI" id="CHEBI:15377"/>
        <dbReference type="ChEBI" id="CHEBI:15378"/>
        <dbReference type="ChEBI" id="CHEBI:33019"/>
        <dbReference type="ChEBI" id="CHEBI:61194"/>
        <dbReference type="ChEBI" id="CHEBI:61382"/>
        <dbReference type="EC" id="3.6.1.66"/>
    </reaction>
</comment>
<feature type="binding site" evidence="10">
    <location>
        <begin position="150"/>
        <end position="153"/>
    </location>
    <ligand>
        <name>substrate</name>
    </ligand>
</feature>
<dbReference type="AlphaFoldDB" id="A0A9D2BWQ3"/>
<comment type="cofactor">
    <cofactor evidence="10">
        <name>Mg(2+)</name>
        <dbReference type="ChEBI" id="CHEBI:18420"/>
    </cofactor>
    <text evidence="10">Binds 1 Mg(2+) ion per subunit.</text>
</comment>
<evidence type="ECO:0000313" key="12">
    <source>
        <dbReference type="EMBL" id="HIY20341.1"/>
    </source>
</evidence>
<evidence type="ECO:0000256" key="4">
    <source>
        <dbReference type="ARBA" id="ARBA00022741"/>
    </source>
</evidence>
<comment type="catalytic activity">
    <reaction evidence="9 10">
        <text>XTP + H2O = XMP + diphosphate + H(+)</text>
        <dbReference type="Rhea" id="RHEA:28610"/>
        <dbReference type="ChEBI" id="CHEBI:15377"/>
        <dbReference type="ChEBI" id="CHEBI:15378"/>
        <dbReference type="ChEBI" id="CHEBI:33019"/>
        <dbReference type="ChEBI" id="CHEBI:57464"/>
        <dbReference type="ChEBI" id="CHEBI:61314"/>
        <dbReference type="EC" id="3.6.1.66"/>
    </reaction>
</comment>
<comment type="similarity">
    <text evidence="1 10 11">Belongs to the HAM1 NTPase family.</text>
</comment>
<dbReference type="Gene3D" id="3.90.950.10">
    <property type="match status" value="1"/>
</dbReference>
<dbReference type="PANTHER" id="PTHR11067:SF9">
    <property type="entry name" value="INOSINE TRIPHOSPHATE PYROPHOSPHATASE"/>
    <property type="match status" value="1"/>
</dbReference>
<feature type="binding site" evidence="10">
    <location>
        <position position="70"/>
    </location>
    <ligand>
        <name>substrate</name>
    </ligand>
</feature>
<feature type="binding site" evidence="10">
    <location>
        <begin position="7"/>
        <end position="12"/>
    </location>
    <ligand>
        <name>substrate</name>
    </ligand>
</feature>
<gene>
    <name evidence="12" type="primary">rdgB</name>
    <name evidence="12" type="ORF">H9841_00375</name>
</gene>
<evidence type="ECO:0000256" key="10">
    <source>
        <dbReference type="HAMAP-Rule" id="MF_01405"/>
    </source>
</evidence>
<protein>
    <recommendedName>
        <fullName evidence="10">dITP/XTP pyrophosphatase</fullName>
        <ecNumber evidence="10">3.6.1.66</ecNumber>
    </recommendedName>
    <alternativeName>
        <fullName evidence="10">Non-canonical purine NTP pyrophosphatase</fullName>
    </alternativeName>
    <alternativeName>
        <fullName evidence="10">Non-standard purine NTP pyrophosphatase</fullName>
    </alternativeName>
    <alternativeName>
        <fullName evidence="10">Nucleoside-triphosphate diphosphatase</fullName>
    </alternativeName>
    <alternativeName>
        <fullName evidence="10">Nucleoside-triphosphate pyrophosphatase</fullName>
        <shortName evidence="10">NTPase</shortName>
    </alternativeName>
</protein>
<evidence type="ECO:0000256" key="9">
    <source>
        <dbReference type="ARBA" id="ARBA00052017"/>
    </source>
</evidence>
<evidence type="ECO:0000256" key="2">
    <source>
        <dbReference type="ARBA" id="ARBA00011738"/>
    </source>
</evidence>
<dbReference type="GO" id="GO:0046872">
    <property type="term" value="F:metal ion binding"/>
    <property type="evidence" value="ECO:0007669"/>
    <property type="project" value="UniProtKB-KW"/>
</dbReference>
<dbReference type="PANTHER" id="PTHR11067">
    <property type="entry name" value="INOSINE TRIPHOSPHATE PYROPHOSPHATASE/HAM1 PROTEIN"/>
    <property type="match status" value="1"/>
</dbReference>
<dbReference type="GO" id="GO:0035870">
    <property type="term" value="F:dITP diphosphatase activity"/>
    <property type="evidence" value="ECO:0007669"/>
    <property type="project" value="UniProtKB-UniRule"/>
</dbReference>
<reference evidence="12" key="1">
    <citation type="journal article" date="2021" name="PeerJ">
        <title>Extensive microbial diversity within the chicken gut microbiome revealed by metagenomics and culture.</title>
        <authorList>
            <person name="Gilroy R."/>
            <person name="Ravi A."/>
            <person name="Getino M."/>
            <person name="Pursley I."/>
            <person name="Horton D.L."/>
            <person name="Alikhan N.F."/>
            <person name="Baker D."/>
            <person name="Gharbi K."/>
            <person name="Hall N."/>
            <person name="Watson M."/>
            <person name="Adriaenssens E.M."/>
            <person name="Foster-Nyarko E."/>
            <person name="Jarju S."/>
            <person name="Secka A."/>
            <person name="Antonio M."/>
            <person name="Oren A."/>
            <person name="Chaudhuri R.R."/>
            <person name="La Ragione R."/>
            <person name="Hildebrand F."/>
            <person name="Pallen M.J."/>
        </authorList>
    </citation>
    <scope>NUCLEOTIDE SEQUENCE</scope>
    <source>
        <strain evidence="12">ChiBcec16_6824</strain>
    </source>
</reference>
<comment type="function">
    <text evidence="10">Pyrophosphatase that catalyzes the hydrolysis of nucleoside triphosphates to their monophosphate derivatives, with a high preference for the non-canonical purine nucleotides XTP (xanthosine triphosphate), dITP (deoxyinosine triphosphate) and ITP. Seems to function as a house-cleaning enzyme that removes non-canonical purine nucleotides from the nucleotide pool, thus preventing their incorporation into DNA/RNA and avoiding chromosomal lesions.</text>
</comment>
<feature type="active site" description="Proton acceptor" evidence="10">
    <location>
        <position position="69"/>
    </location>
</feature>
<organism evidence="12 13">
    <name type="scientific">Candidatus Flavonifractor merdigallinarum</name>
    <dbReference type="NCBI Taxonomy" id="2838589"/>
    <lineage>
        <taxon>Bacteria</taxon>
        <taxon>Bacillati</taxon>
        <taxon>Bacillota</taxon>
        <taxon>Clostridia</taxon>
        <taxon>Eubacteriales</taxon>
        <taxon>Oscillospiraceae</taxon>
        <taxon>Flavonifractor</taxon>
    </lineage>
</organism>
<sequence>MKLVLASKNPKKLKEMGDILSALGVEVLSEEQAGVDVEVEETGTTFAENARLKAEAVMRASGLPAVADDSGLCVDALNGAPGVYSARYGGEGLDDAGRYRLLLENMRGQLDRRCKFVSAICCAFPNGDVVEAWGECPGTLAYAPKGSDGFGYDPIFFLPERKKTFAELTAEEKNAISHRGKALEQFREKLAAYQAQHNQ</sequence>
<comment type="subunit">
    <text evidence="2 10">Homodimer.</text>
</comment>
<comment type="caution">
    <text evidence="12">The sequence shown here is derived from an EMBL/GenBank/DDBJ whole genome shotgun (WGS) entry which is preliminary data.</text>
</comment>
<feature type="binding site" evidence="10">
    <location>
        <position position="40"/>
    </location>
    <ligand>
        <name>Mg(2+)</name>
        <dbReference type="ChEBI" id="CHEBI:18420"/>
    </ligand>
</feature>
<dbReference type="GO" id="GO:0036222">
    <property type="term" value="F:XTP diphosphatase activity"/>
    <property type="evidence" value="ECO:0007669"/>
    <property type="project" value="UniProtKB-UniRule"/>
</dbReference>
<dbReference type="NCBIfam" id="TIGR00042">
    <property type="entry name" value="RdgB/HAM1 family non-canonical purine NTP pyrophosphatase"/>
    <property type="match status" value="1"/>
</dbReference>
<dbReference type="Proteomes" id="UP000823868">
    <property type="component" value="Unassembled WGS sequence"/>
</dbReference>
<evidence type="ECO:0000256" key="3">
    <source>
        <dbReference type="ARBA" id="ARBA00022723"/>
    </source>
</evidence>
<keyword evidence="6 10" id="KW-0460">Magnesium</keyword>
<dbReference type="GO" id="GO:0005829">
    <property type="term" value="C:cytosol"/>
    <property type="evidence" value="ECO:0007669"/>
    <property type="project" value="TreeGrafter"/>
</dbReference>
<comment type="catalytic activity">
    <reaction evidence="10">
        <text>ITP + H2O = IMP + diphosphate + H(+)</text>
        <dbReference type="Rhea" id="RHEA:29399"/>
        <dbReference type="ChEBI" id="CHEBI:15377"/>
        <dbReference type="ChEBI" id="CHEBI:15378"/>
        <dbReference type="ChEBI" id="CHEBI:33019"/>
        <dbReference type="ChEBI" id="CHEBI:58053"/>
        <dbReference type="ChEBI" id="CHEBI:61402"/>
        <dbReference type="EC" id="3.6.1.66"/>
    </reaction>
</comment>
<evidence type="ECO:0000313" key="13">
    <source>
        <dbReference type="Proteomes" id="UP000823868"/>
    </source>
</evidence>
<dbReference type="GO" id="GO:0009117">
    <property type="term" value="P:nucleotide metabolic process"/>
    <property type="evidence" value="ECO:0007669"/>
    <property type="project" value="UniProtKB-KW"/>
</dbReference>
<dbReference type="InterPro" id="IPR029001">
    <property type="entry name" value="ITPase-like_fam"/>
</dbReference>
<dbReference type="GO" id="GO:0009146">
    <property type="term" value="P:purine nucleoside triphosphate catabolic process"/>
    <property type="evidence" value="ECO:0007669"/>
    <property type="project" value="UniProtKB-UniRule"/>
</dbReference>
<dbReference type="InterPro" id="IPR020922">
    <property type="entry name" value="dITP/XTP_pyrophosphatase"/>
</dbReference>
<proteinExistence type="inferred from homology"/>
<accession>A0A9D2BWQ3</accession>
<keyword evidence="3 10" id="KW-0479">Metal-binding</keyword>
<keyword evidence="5 10" id="KW-0378">Hydrolase</keyword>
<dbReference type="GO" id="GO:0000166">
    <property type="term" value="F:nucleotide binding"/>
    <property type="evidence" value="ECO:0007669"/>
    <property type="project" value="UniProtKB-KW"/>
</dbReference>
<evidence type="ECO:0000256" key="6">
    <source>
        <dbReference type="ARBA" id="ARBA00022842"/>
    </source>
</evidence>
<dbReference type="EMBL" id="DXDX01000006">
    <property type="protein sequence ID" value="HIY20341.1"/>
    <property type="molecule type" value="Genomic_DNA"/>
</dbReference>
<dbReference type="EC" id="3.6.1.66" evidence="10"/>
<dbReference type="CDD" id="cd00515">
    <property type="entry name" value="HAM1"/>
    <property type="match status" value="1"/>
</dbReference>
<evidence type="ECO:0000256" key="11">
    <source>
        <dbReference type="RuleBase" id="RU003781"/>
    </source>
</evidence>
<dbReference type="Pfam" id="PF01725">
    <property type="entry name" value="Ham1p_like"/>
    <property type="match status" value="1"/>
</dbReference>